<keyword evidence="3 6" id="KW-0812">Transmembrane</keyword>
<evidence type="ECO:0000256" key="2">
    <source>
        <dbReference type="ARBA" id="ARBA00010487"/>
    </source>
</evidence>
<evidence type="ECO:0000256" key="6">
    <source>
        <dbReference type="SAM" id="Phobius"/>
    </source>
</evidence>
<protein>
    <submittedName>
        <fullName evidence="7">LAME_0H15456g1_1</fullName>
    </submittedName>
</protein>
<reference evidence="8" key="1">
    <citation type="submission" date="2016-03" db="EMBL/GenBank/DDBJ databases">
        <authorList>
            <person name="Devillers Hugo."/>
        </authorList>
    </citation>
    <scope>NUCLEOTIDE SEQUENCE [LARGE SCALE GENOMIC DNA]</scope>
</reference>
<evidence type="ECO:0000313" key="7">
    <source>
        <dbReference type="EMBL" id="SCV04062.1"/>
    </source>
</evidence>
<dbReference type="PANTHER" id="PTHR21355:SF0">
    <property type="entry name" value="G-PROTEIN COUPLED RECEPTOR-ASSOCIATED PROTEIN LMBRD2"/>
    <property type="match status" value="1"/>
</dbReference>
<name>A0A1G4KHW4_9SACH</name>
<organism evidence="7 8">
    <name type="scientific">Lachancea meyersii CBS 8951</name>
    <dbReference type="NCBI Taxonomy" id="1266667"/>
    <lineage>
        <taxon>Eukaryota</taxon>
        <taxon>Fungi</taxon>
        <taxon>Dikarya</taxon>
        <taxon>Ascomycota</taxon>
        <taxon>Saccharomycotina</taxon>
        <taxon>Saccharomycetes</taxon>
        <taxon>Saccharomycetales</taxon>
        <taxon>Saccharomycetaceae</taxon>
        <taxon>Lachancea</taxon>
    </lineage>
</organism>
<comment type="subcellular location">
    <subcellularLocation>
        <location evidence="1">Membrane</location>
        <topology evidence="1">Multi-pass membrane protein</topology>
    </subcellularLocation>
</comment>
<dbReference type="GO" id="GO:0016020">
    <property type="term" value="C:membrane"/>
    <property type="evidence" value="ECO:0007669"/>
    <property type="project" value="UniProtKB-SubCell"/>
</dbReference>
<feature type="transmembrane region" description="Helical" evidence="6">
    <location>
        <begin position="181"/>
        <end position="203"/>
    </location>
</feature>
<sequence>MRTVISFSYRYSILKGIVLTMLFWPVIVAATGITAICSFVFINRYLSFKRHKNTVPFTLAILLLNMWILLSITYLLPLDVFYAAKTSSFEEPDGTNASQTLHDMNSVSTNSKTFNLLSVRDLKTDKMPDVSILWYIIYWLEFAICWFVLPVLISYLDLKYFFPTQGDVSHRRSVFNRVKKAIFTNVKFYALCAVGLLAGIVYLELGAKRGLADLKPLIISLSHLYSLSYTLVLLAMGLILLPKSILLDDDNENKLFVELSKSNDESNDAKLALTEYASKILSTAEVRNGDVTLSQALNECKLEVQSLVNEHQIQLPAVNRGDQSPPSLKKLNQRFNAFKTEYYNYLYYQTKSDRIIHNLAQSQVEPISWMQKIGKWALGLMCLTLSALVMLLELTPSRFAHGNLFGGGRWFNFLLEISILVYNTLASLYAMSCFKFANLHLIPNGQSSPQNALYYSLYSSRLLLPLCFNFITLISHTGGIQESSFERVLYQDLKLIPLVDILNRYLPVVFIIAVPLGYFFNLKNKVLIKVLGREYCYELFGILADPTNLESDLAQASHPVSPAANRSRLDEDYEYSLQDGRFLFERATNNHRMLENNTPSEPLAYL</sequence>
<feature type="transmembrane region" description="Helical" evidence="6">
    <location>
        <begin position="132"/>
        <end position="156"/>
    </location>
</feature>
<dbReference type="PANTHER" id="PTHR21355">
    <property type="entry name" value="G-PROTEIN COUPLED RECEPTOR-ASSOCIATED PROTEIN LMBRD2"/>
    <property type="match status" value="1"/>
</dbReference>
<keyword evidence="4 6" id="KW-1133">Transmembrane helix</keyword>
<evidence type="ECO:0000256" key="5">
    <source>
        <dbReference type="ARBA" id="ARBA00023136"/>
    </source>
</evidence>
<dbReference type="OrthoDB" id="203099at2759"/>
<feature type="transmembrane region" description="Helical" evidence="6">
    <location>
        <begin position="223"/>
        <end position="241"/>
    </location>
</feature>
<feature type="transmembrane region" description="Helical" evidence="6">
    <location>
        <begin position="495"/>
        <end position="520"/>
    </location>
</feature>
<gene>
    <name evidence="7" type="ORF">LAME_0H15456G</name>
</gene>
<evidence type="ECO:0000256" key="3">
    <source>
        <dbReference type="ARBA" id="ARBA00022692"/>
    </source>
</evidence>
<accession>A0A1G4KHW4</accession>
<dbReference type="EMBL" id="LT598480">
    <property type="protein sequence ID" value="SCV04062.1"/>
    <property type="molecule type" value="Genomic_DNA"/>
</dbReference>
<dbReference type="InterPro" id="IPR051584">
    <property type="entry name" value="GPCR-associated_LMBR1"/>
</dbReference>
<evidence type="ECO:0000313" key="8">
    <source>
        <dbReference type="Proteomes" id="UP000191144"/>
    </source>
</evidence>
<dbReference type="InterPro" id="IPR006876">
    <property type="entry name" value="LMBR1-like_membr_prot"/>
</dbReference>
<keyword evidence="5 6" id="KW-0472">Membrane</keyword>
<dbReference type="Proteomes" id="UP000191144">
    <property type="component" value="Chromosome H"/>
</dbReference>
<dbReference type="AlphaFoldDB" id="A0A1G4KHW4"/>
<feature type="transmembrane region" description="Helical" evidence="6">
    <location>
        <begin position="410"/>
        <end position="431"/>
    </location>
</feature>
<proteinExistence type="inferred from homology"/>
<comment type="similarity">
    <text evidence="2">Belongs to the LIMR family.</text>
</comment>
<feature type="transmembrane region" description="Helical" evidence="6">
    <location>
        <begin position="452"/>
        <end position="475"/>
    </location>
</feature>
<feature type="transmembrane region" description="Helical" evidence="6">
    <location>
        <begin position="376"/>
        <end position="395"/>
    </location>
</feature>
<feature type="transmembrane region" description="Helical" evidence="6">
    <location>
        <begin position="54"/>
        <end position="76"/>
    </location>
</feature>
<keyword evidence="8" id="KW-1185">Reference proteome</keyword>
<evidence type="ECO:0000256" key="4">
    <source>
        <dbReference type="ARBA" id="ARBA00022989"/>
    </source>
</evidence>
<dbReference type="Pfam" id="PF04791">
    <property type="entry name" value="LMBR1"/>
    <property type="match status" value="1"/>
</dbReference>
<evidence type="ECO:0000256" key="1">
    <source>
        <dbReference type="ARBA" id="ARBA00004141"/>
    </source>
</evidence>
<feature type="transmembrane region" description="Helical" evidence="6">
    <location>
        <begin position="17"/>
        <end position="42"/>
    </location>
</feature>